<evidence type="ECO:0000313" key="1">
    <source>
        <dbReference type="EMBL" id="JAC63157.1"/>
    </source>
</evidence>
<organism evidence="1">
    <name type="scientific">Tetraselmis sp. GSL018</name>
    <dbReference type="NCBI Taxonomy" id="582737"/>
    <lineage>
        <taxon>Eukaryota</taxon>
        <taxon>Viridiplantae</taxon>
        <taxon>Chlorophyta</taxon>
        <taxon>core chlorophytes</taxon>
        <taxon>Chlorodendrophyceae</taxon>
        <taxon>Chlorodendrales</taxon>
        <taxon>Chlorodendraceae</taxon>
        <taxon>Tetraselmis</taxon>
    </lineage>
</organism>
<dbReference type="EMBL" id="GBEZ01023757">
    <property type="protein sequence ID" value="JAC63157.1"/>
    <property type="molecule type" value="Transcribed_RNA"/>
</dbReference>
<proteinExistence type="predicted"/>
<dbReference type="AlphaFoldDB" id="A0A061QR96"/>
<accession>A0A061QR96</accession>
<protein>
    <submittedName>
        <fullName evidence="1">Uncharacterized protein</fullName>
    </submittedName>
</protein>
<feature type="non-terminal residue" evidence="1">
    <location>
        <position position="1"/>
    </location>
</feature>
<sequence>SGLLSPEPCVLVVRPQNIRLEKGAARLEKLFCRKLTAKGVPHR</sequence>
<name>A0A061QR96_9CHLO</name>
<gene>
    <name evidence="1" type="ORF">TSPGSL018_21342</name>
</gene>
<reference evidence="1" key="1">
    <citation type="submission" date="2014-05" db="EMBL/GenBank/DDBJ databases">
        <title>The transcriptome of the halophilic microalga Tetraselmis sp. GSL018 isolated from the Great Salt Lake, Utah.</title>
        <authorList>
            <person name="Jinkerson R.E."/>
            <person name="D'Adamo S."/>
            <person name="Posewitz M.C."/>
        </authorList>
    </citation>
    <scope>NUCLEOTIDE SEQUENCE</scope>
    <source>
        <strain evidence="1">GSL018</strain>
    </source>
</reference>